<reference evidence="1" key="1">
    <citation type="submission" date="2023-07" db="EMBL/GenBank/DDBJ databases">
        <authorList>
            <consortium name="AG Swart"/>
            <person name="Singh M."/>
            <person name="Singh A."/>
            <person name="Seah K."/>
            <person name="Emmerich C."/>
        </authorList>
    </citation>
    <scope>NUCLEOTIDE SEQUENCE</scope>
    <source>
        <strain evidence="1">DP1</strain>
    </source>
</reference>
<name>A0AAD2CWD7_EUPCR</name>
<accession>A0AAD2CWD7</accession>
<sequence>MALRTKKISLLRPSLVHKSCAFMSTEDTSDHKEQKTGKTDYEQRFGKNRKYEKPEFLKEDYDHLGADDFIEEDEFLPEFFSKDIPDYKRNPKNLNIPWLINGVPEMEIKQRFLGDQIFSRMKIHKGEVLEHLYKIFRATLLSAADRDYDFLKEYCEETFADKLIKRLENLRKEGLTCSYEEDMRPIEVEANMYDTTVIKGVNIHRKENGSEDDYIIHNDLEEMGFISYVPKYITKSESFTNPKTNEYMHTDAHRIIFRAYVCFKSGYKIHLKDSNGKSIFDYPEDYTWQHVGVFESEMIGPEKFNKWSLSENLMEWIAKHTFGTWKMVDLDNWLVGNPLVIPKFEIRSRTYDDIQSF</sequence>
<comment type="caution">
    <text evidence="1">The sequence shown here is derived from an EMBL/GenBank/DDBJ whole genome shotgun (WGS) entry which is preliminary data.</text>
</comment>
<evidence type="ECO:0000313" key="2">
    <source>
        <dbReference type="Proteomes" id="UP001295684"/>
    </source>
</evidence>
<dbReference type="Proteomes" id="UP001295684">
    <property type="component" value="Unassembled WGS sequence"/>
</dbReference>
<proteinExistence type="predicted"/>
<organism evidence="1 2">
    <name type="scientific">Euplotes crassus</name>
    <dbReference type="NCBI Taxonomy" id="5936"/>
    <lineage>
        <taxon>Eukaryota</taxon>
        <taxon>Sar</taxon>
        <taxon>Alveolata</taxon>
        <taxon>Ciliophora</taxon>
        <taxon>Intramacronucleata</taxon>
        <taxon>Spirotrichea</taxon>
        <taxon>Hypotrichia</taxon>
        <taxon>Euplotida</taxon>
        <taxon>Euplotidae</taxon>
        <taxon>Moneuplotes</taxon>
    </lineage>
</organism>
<evidence type="ECO:0000313" key="1">
    <source>
        <dbReference type="EMBL" id="CAI2373281.1"/>
    </source>
</evidence>
<dbReference type="EMBL" id="CAMPGE010014620">
    <property type="protein sequence ID" value="CAI2373281.1"/>
    <property type="molecule type" value="Genomic_DNA"/>
</dbReference>
<gene>
    <name evidence="1" type="ORF">ECRASSUSDP1_LOCUS14622</name>
</gene>
<keyword evidence="2" id="KW-1185">Reference proteome</keyword>
<dbReference type="AlphaFoldDB" id="A0AAD2CWD7"/>
<protein>
    <submittedName>
        <fullName evidence="1">Uncharacterized protein</fullName>
    </submittedName>
</protein>